<name>A0A226E118_FOLCA</name>
<accession>A0A226E118</accession>
<keyword evidence="10" id="KW-0753">Steroid metabolism</keyword>
<evidence type="ECO:0000256" key="5">
    <source>
        <dbReference type="ARBA" id="ARBA00022723"/>
    </source>
</evidence>
<comment type="similarity">
    <text evidence="2">Belongs to the adrenodoxin/putidaredoxin family.</text>
</comment>
<evidence type="ECO:0000256" key="11">
    <source>
        <dbReference type="ARBA" id="ARBA00023250"/>
    </source>
</evidence>
<dbReference type="PRINTS" id="PR00355">
    <property type="entry name" value="ADRENODOXIN"/>
</dbReference>
<dbReference type="InterPro" id="IPR018298">
    <property type="entry name" value="Adrenodoxin_Fe-S_BS"/>
</dbReference>
<keyword evidence="16" id="KW-1185">Reference proteome</keyword>
<dbReference type="InterPro" id="IPR036010">
    <property type="entry name" value="2Fe-2S_ferredoxin-like_sf"/>
</dbReference>
<comment type="subcellular location">
    <subcellularLocation>
        <location evidence="1">Mitochondrion</location>
    </subcellularLocation>
</comment>
<dbReference type="CDD" id="cd00207">
    <property type="entry name" value="fer2"/>
    <property type="match status" value="1"/>
</dbReference>
<comment type="caution">
    <text evidence="15">The sequence shown here is derived from an EMBL/GenBank/DDBJ whole genome shotgun (WGS) entry which is preliminary data.</text>
</comment>
<keyword evidence="8" id="KW-0411">Iron-sulfur</keyword>
<evidence type="ECO:0000256" key="7">
    <source>
        <dbReference type="ARBA" id="ARBA00023004"/>
    </source>
</evidence>
<comment type="function">
    <text evidence="13">Required for ecdysteroidogenesis in the prothoracic gland which is necessary for larval to pupal transition.</text>
</comment>
<keyword evidence="11" id="KW-0755">Steroidogenesis</keyword>
<dbReference type="GO" id="GO:0006694">
    <property type="term" value="P:steroid biosynthetic process"/>
    <property type="evidence" value="ECO:0007669"/>
    <property type="project" value="UniProtKB-KW"/>
</dbReference>
<evidence type="ECO:0000256" key="8">
    <source>
        <dbReference type="ARBA" id="ARBA00023014"/>
    </source>
</evidence>
<keyword evidence="5" id="KW-0479">Metal-binding</keyword>
<proteinExistence type="inferred from homology"/>
<evidence type="ECO:0000313" key="15">
    <source>
        <dbReference type="EMBL" id="OXA50166.1"/>
    </source>
</evidence>
<dbReference type="GO" id="GO:0005739">
    <property type="term" value="C:mitochondrion"/>
    <property type="evidence" value="ECO:0007669"/>
    <property type="project" value="UniProtKB-SubCell"/>
</dbReference>
<keyword evidence="10" id="KW-0443">Lipid metabolism</keyword>
<reference evidence="15 16" key="1">
    <citation type="submission" date="2015-12" db="EMBL/GenBank/DDBJ databases">
        <title>The genome of Folsomia candida.</title>
        <authorList>
            <person name="Faddeeva A."/>
            <person name="Derks M.F."/>
            <person name="Anvar Y."/>
            <person name="Smit S."/>
            <person name="Van Straalen N."/>
            <person name="Roelofs D."/>
        </authorList>
    </citation>
    <scope>NUCLEOTIDE SEQUENCE [LARGE SCALE GENOMIC DNA]</scope>
    <source>
        <strain evidence="15 16">VU population</strain>
        <tissue evidence="15">Whole body</tissue>
    </source>
</reference>
<feature type="domain" description="2Fe-2S ferredoxin-type" evidence="14">
    <location>
        <begin position="51"/>
        <end position="156"/>
    </location>
</feature>
<dbReference type="GO" id="GO:0046872">
    <property type="term" value="F:metal ion binding"/>
    <property type="evidence" value="ECO:0007669"/>
    <property type="project" value="UniProtKB-KW"/>
</dbReference>
<keyword evidence="3" id="KW-0813">Transport</keyword>
<keyword evidence="7" id="KW-0408">Iron</keyword>
<protein>
    <submittedName>
        <fullName evidence="15">Adrenodoxin, mitochondrial</fullName>
    </submittedName>
</protein>
<dbReference type="InterPro" id="IPR001055">
    <property type="entry name" value="Adrenodoxin-like"/>
</dbReference>
<dbReference type="OrthoDB" id="268593at2759"/>
<dbReference type="SUPFAM" id="SSF54292">
    <property type="entry name" value="2Fe-2S ferredoxin-like"/>
    <property type="match status" value="1"/>
</dbReference>
<evidence type="ECO:0000259" key="14">
    <source>
        <dbReference type="PROSITE" id="PS51085"/>
    </source>
</evidence>
<dbReference type="PROSITE" id="PS00814">
    <property type="entry name" value="ADX"/>
    <property type="match status" value="1"/>
</dbReference>
<dbReference type="OMA" id="NAYIRNC"/>
<evidence type="ECO:0000256" key="2">
    <source>
        <dbReference type="ARBA" id="ARBA00010914"/>
    </source>
</evidence>
<dbReference type="STRING" id="158441.A0A226E118"/>
<keyword evidence="4" id="KW-0001">2Fe-2S</keyword>
<evidence type="ECO:0000256" key="3">
    <source>
        <dbReference type="ARBA" id="ARBA00022448"/>
    </source>
</evidence>
<dbReference type="PANTHER" id="PTHR23426:SF76">
    <property type="entry name" value="ADRENODOXIN-LIKE PROTEIN 2, MITOCHONDRIAL"/>
    <property type="match status" value="1"/>
</dbReference>
<evidence type="ECO:0000256" key="1">
    <source>
        <dbReference type="ARBA" id="ARBA00004173"/>
    </source>
</evidence>
<dbReference type="PROSITE" id="PS51085">
    <property type="entry name" value="2FE2S_FER_2"/>
    <property type="match status" value="1"/>
</dbReference>
<dbReference type="InterPro" id="IPR012675">
    <property type="entry name" value="Beta-grasp_dom_sf"/>
</dbReference>
<sequence length="162" mass="17772">MRIYGNLLKKLFYTYQNNNLARVSSAISGGYHINRRLLVTTPVAKTDVEMVDITFVRSDGSKIATKGKIGDNLLDVVVNNNVDLDGFGACEGTLACSTCHVIFKQKDFDIIKEKLTDEELDMLDMAFGLCDTSRLGCQVCLTKELAGVEVKVPEGVNDARSS</sequence>
<organism evidence="15 16">
    <name type="scientific">Folsomia candida</name>
    <name type="common">Springtail</name>
    <dbReference type="NCBI Taxonomy" id="158441"/>
    <lineage>
        <taxon>Eukaryota</taxon>
        <taxon>Metazoa</taxon>
        <taxon>Ecdysozoa</taxon>
        <taxon>Arthropoda</taxon>
        <taxon>Hexapoda</taxon>
        <taxon>Collembola</taxon>
        <taxon>Entomobryomorpha</taxon>
        <taxon>Isotomoidea</taxon>
        <taxon>Isotomidae</taxon>
        <taxon>Proisotominae</taxon>
        <taxon>Folsomia</taxon>
    </lineage>
</organism>
<dbReference type="GO" id="GO:0009055">
    <property type="term" value="F:electron transfer activity"/>
    <property type="evidence" value="ECO:0007669"/>
    <property type="project" value="TreeGrafter"/>
</dbReference>
<gene>
    <name evidence="15" type="ORF">Fcan01_14968</name>
</gene>
<keyword evidence="6" id="KW-0249">Electron transport</keyword>
<dbReference type="Pfam" id="PF00111">
    <property type="entry name" value="Fer2"/>
    <property type="match status" value="1"/>
</dbReference>
<dbReference type="GO" id="GO:0051537">
    <property type="term" value="F:2 iron, 2 sulfur cluster binding"/>
    <property type="evidence" value="ECO:0007669"/>
    <property type="project" value="UniProtKB-KW"/>
</dbReference>
<dbReference type="GO" id="GO:0045998">
    <property type="term" value="P:positive regulation of ecdysteroid biosynthetic process"/>
    <property type="evidence" value="ECO:0007669"/>
    <property type="project" value="UniProtKB-ARBA"/>
</dbReference>
<evidence type="ECO:0000256" key="13">
    <source>
        <dbReference type="ARBA" id="ARBA00054507"/>
    </source>
</evidence>
<evidence type="ECO:0000256" key="4">
    <source>
        <dbReference type="ARBA" id="ARBA00022714"/>
    </source>
</evidence>
<dbReference type="GO" id="GO:0140647">
    <property type="term" value="P:P450-containing electron transport chain"/>
    <property type="evidence" value="ECO:0007669"/>
    <property type="project" value="InterPro"/>
</dbReference>
<keyword evidence="9" id="KW-0496">Mitochondrion</keyword>
<dbReference type="InterPro" id="IPR001041">
    <property type="entry name" value="2Fe-2S_ferredoxin-type"/>
</dbReference>
<dbReference type="EMBL" id="LNIX01000009">
    <property type="protein sequence ID" value="OXA50166.1"/>
    <property type="molecule type" value="Genomic_DNA"/>
</dbReference>
<evidence type="ECO:0000256" key="9">
    <source>
        <dbReference type="ARBA" id="ARBA00023128"/>
    </source>
</evidence>
<evidence type="ECO:0000256" key="12">
    <source>
        <dbReference type="ARBA" id="ARBA00034078"/>
    </source>
</evidence>
<comment type="cofactor">
    <cofactor evidence="12">
        <name>[2Fe-2S] cluster</name>
        <dbReference type="ChEBI" id="CHEBI:190135"/>
    </cofactor>
</comment>
<dbReference type="FunFam" id="3.10.20.30:FF:000013">
    <property type="entry name" value="Adrenodoxin, mitochondrial"/>
    <property type="match status" value="1"/>
</dbReference>
<dbReference type="Gene3D" id="3.10.20.30">
    <property type="match status" value="1"/>
</dbReference>
<evidence type="ECO:0000256" key="10">
    <source>
        <dbReference type="ARBA" id="ARBA00023221"/>
    </source>
</evidence>
<dbReference type="Proteomes" id="UP000198287">
    <property type="component" value="Unassembled WGS sequence"/>
</dbReference>
<dbReference type="PANTHER" id="PTHR23426">
    <property type="entry name" value="FERREDOXIN/ADRENODOXIN"/>
    <property type="match status" value="1"/>
</dbReference>
<evidence type="ECO:0000313" key="16">
    <source>
        <dbReference type="Proteomes" id="UP000198287"/>
    </source>
</evidence>
<dbReference type="AlphaFoldDB" id="A0A226E118"/>
<evidence type="ECO:0000256" key="6">
    <source>
        <dbReference type="ARBA" id="ARBA00022982"/>
    </source>
</evidence>